<keyword evidence="4 6" id="KW-0378">Hydrolase</keyword>
<dbReference type="PROSITE" id="PS50240">
    <property type="entry name" value="TRYPSIN_DOM"/>
    <property type="match status" value="1"/>
</dbReference>
<evidence type="ECO:0000256" key="2">
    <source>
        <dbReference type="ARBA" id="ARBA00022525"/>
    </source>
</evidence>
<dbReference type="PROSITE" id="PS00135">
    <property type="entry name" value="TRYPSIN_SER"/>
    <property type="match status" value="1"/>
</dbReference>
<evidence type="ECO:0000256" key="4">
    <source>
        <dbReference type="ARBA" id="ARBA00022801"/>
    </source>
</evidence>
<dbReference type="KEGG" id="hch:HCH_06915"/>
<dbReference type="InterPro" id="IPR050127">
    <property type="entry name" value="Serine_Proteases_S1"/>
</dbReference>
<name>Q2S742_HAHCH</name>
<dbReference type="PANTHER" id="PTHR24264:SF65">
    <property type="entry name" value="SRCR DOMAIN-CONTAINING PROTEIN"/>
    <property type="match status" value="1"/>
</dbReference>
<dbReference type="EMBL" id="CP000155">
    <property type="protein sequence ID" value="ABC33532.1"/>
    <property type="molecule type" value="Genomic_DNA"/>
</dbReference>
<evidence type="ECO:0000259" key="8">
    <source>
        <dbReference type="PROSITE" id="PS50240"/>
    </source>
</evidence>
<dbReference type="SUPFAM" id="SSF50494">
    <property type="entry name" value="Trypsin-like serine proteases"/>
    <property type="match status" value="1"/>
</dbReference>
<reference evidence="9 10" key="1">
    <citation type="journal article" date="2005" name="Nucleic Acids Res.">
        <title>Genomic blueprint of Hahella chejuensis, a marine microbe producing an algicidal agent.</title>
        <authorList>
            <person name="Jeong H."/>
            <person name="Yim J.H."/>
            <person name="Lee C."/>
            <person name="Choi S.-H."/>
            <person name="Park Y.K."/>
            <person name="Yoon S.H."/>
            <person name="Hur C.-G."/>
            <person name="Kang H.-Y."/>
            <person name="Kim D."/>
            <person name="Lee H.H."/>
            <person name="Park K.H."/>
            <person name="Park S.-H."/>
            <person name="Park H.-S."/>
            <person name="Lee H.K."/>
            <person name="Oh T.K."/>
            <person name="Kim J.F."/>
        </authorList>
    </citation>
    <scope>NUCLEOTIDE SEQUENCE [LARGE SCALE GENOMIC DNA]</scope>
    <source>
        <strain evidence="9 10">KCTC 2396</strain>
    </source>
</reference>
<dbReference type="RefSeq" id="WP_011400582.1">
    <property type="nucleotide sequence ID" value="NC_007645.1"/>
</dbReference>
<proteinExistence type="predicted"/>
<dbReference type="PRINTS" id="PR00722">
    <property type="entry name" value="CHYMOTRYPSIN"/>
</dbReference>
<gene>
    <name evidence="9" type="ordered locus">HCH_06915</name>
</gene>
<evidence type="ECO:0000256" key="6">
    <source>
        <dbReference type="RuleBase" id="RU363034"/>
    </source>
</evidence>
<dbReference type="InterPro" id="IPR033116">
    <property type="entry name" value="TRYPSIN_SER"/>
</dbReference>
<dbReference type="AlphaFoldDB" id="Q2S742"/>
<evidence type="ECO:0000256" key="5">
    <source>
        <dbReference type="ARBA" id="ARBA00023157"/>
    </source>
</evidence>
<dbReference type="FunFam" id="2.40.10.10:FF:000002">
    <property type="entry name" value="Transmembrane protease serine"/>
    <property type="match status" value="1"/>
</dbReference>
<dbReference type="InterPro" id="IPR013783">
    <property type="entry name" value="Ig-like_fold"/>
</dbReference>
<dbReference type="GO" id="GO:0006508">
    <property type="term" value="P:proteolysis"/>
    <property type="evidence" value="ECO:0007669"/>
    <property type="project" value="UniProtKB-KW"/>
</dbReference>
<accession>Q2S742</accession>
<comment type="subcellular location">
    <subcellularLocation>
        <location evidence="1">Secreted</location>
    </subcellularLocation>
</comment>
<feature type="chain" id="PRO_5004215413" evidence="7">
    <location>
        <begin position="25"/>
        <end position="527"/>
    </location>
</feature>
<feature type="domain" description="Peptidase S1" evidence="8">
    <location>
        <begin position="32"/>
        <end position="261"/>
    </location>
</feature>
<dbReference type="Pfam" id="PF00089">
    <property type="entry name" value="Trypsin"/>
    <property type="match status" value="1"/>
</dbReference>
<sequence>MSPQRVLTLSATLGLIALSHNAIAIDPVTSRIIGGDQSPNGYPWMLSMQSQDEGDHFCGASLIAERWALSAAHCIEDEPADSVFVVAGDFDLNKQDAGQQRVGVKRFVHAVGEPYGDLMLLELKESIKHPTLPLADEDAMATLAPNTPFKVMGWGNMSADGFDYPERLQQTEVPFYDQADCASAYNAIGIDIDNTMMCAGYPLGGKDTCDGDSGGPMLWNNNGVLTQVGVVSFGEGCAQPGFPGVYARVATFNEWIKEQMAQAEGLSISQTDFKLISADYKMQRPLTLTNNSKQDMVVQGLALTGDSGYQIDAASCDNALLKPGASCTLNLTAQFAETGRKTATLTASSTDSSHPNWIYVFSVQAINKADFTLGQNTEFAWGQAADGEWTQRVDGGKKSLSAELGVDKDNAVLLTQFSGKGVFSFEWKIDNGEADDLYLYIDGKRIFDAKAGGEFKKFKYKLGEGQHSVYWVLQDNSDGVDGKFKRAHVRSVALNAKAEKKDNGGGGAFGFLLPVLGLLWLARRRLG</sequence>
<keyword evidence="2" id="KW-0964">Secreted</keyword>
<dbReference type="eggNOG" id="COG5640">
    <property type="taxonomic scope" value="Bacteria"/>
</dbReference>
<feature type="signal peptide" evidence="7">
    <location>
        <begin position="1"/>
        <end position="24"/>
    </location>
</feature>
<keyword evidence="7" id="KW-0732">Signal</keyword>
<dbReference type="CDD" id="cd00190">
    <property type="entry name" value="Tryp_SPc"/>
    <property type="match status" value="1"/>
</dbReference>
<keyword evidence="5" id="KW-1015">Disulfide bond</keyword>
<organism evidence="9 10">
    <name type="scientific">Hahella chejuensis (strain KCTC 2396)</name>
    <dbReference type="NCBI Taxonomy" id="349521"/>
    <lineage>
        <taxon>Bacteria</taxon>
        <taxon>Pseudomonadati</taxon>
        <taxon>Pseudomonadota</taxon>
        <taxon>Gammaproteobacteria</taxon>
        <taxon>Oceanospirillales</taxon>
        <taxon>Hahellaceae</taxon>
        <taxon>Hahella</taxon>
    </lineage>
</organism>
<dbReference type="InterPro" id="IPR009003">
    <property type="entry name" value="Peptidase_S1_PA"/>
</dbReference>
<dbReference type="SMART" id="SM00020">
    <property type="entry name" value="Tryp_SPc"/>
    <property type="match status" value="1"/>
</dbReference>
<dbReference type="PANTHER" id="PTHR24264">
    <property type="entry name" value="TRYPSIN-RELATED"/>
    <property type="match status" value="1"/>
</dbReference>
<dbReference type="OrthoDB" id="9813836at2"/>
<dbReference type="InterPro" id="IPR043504">
    <property type="entry name" value="Peptidase_S1_PA_chymotrypsin"/>
</dbReference>
<evidence type="ECO:0000256" key="7">
    <source>
        <dbReference type="SAM" id="SignalP"/>
    </source>
</evidence>
<dbReference type="Proteomes" id="UP000000238">
    <property type="component" value="Chromosome"/>
</dbReference>
<keyword evidence="6" id="KW-0720">Serine protease</keyword>
<dbReference type="Gene3D" id="2.60.40.10">
    <property type="entry name" value="Immunoglobulins"/>
    <property type="match status" value="1"/>
</dbReference>
<dbReference type="InterPro" id="IPR018114">
    <property type="entry name" value="TRYPSIN_HIS"/>
</dbReference>
<evidence type="ECO:0000256" key="1">
    <source>
        <dbReference type="ARBA" id="ARBA00004613"/>
    </source>
</evidence>
<evidence type="ECO:0000313" key="9">
    <source>
        <dbReference type="EMBL" id="ABC33532.1"/>
    </source>
</evidence>
<dbReference type="GO" id="GO:0005615">
    <property type="term" value="C:extracellular space"/>
    <property type="evidence" value="ECO:0007669"/>
    <property type="project" value="TreeGrafter"/>
</dbReference>
<keyword evidence="10" id="KW-1185">Reference proteome</keyword>
<dbReference type="InterPro" id="IPR001254">
    <property type="entry name" value="Trypsin_dom"/>
</dbReference>
<evidence type="ECO:0000313" key="10">
    <source>
        <dbReference type="Proteomes" id="UP000000238"/>
    </source>
</evidence>
<dbReference type="InterPro" id="IPR001314">
    <property type="entry name" value="Peptidase_S1A"/>
</dbReference>
<evidence type="ECO:0000256" key="3">
    <source>
        <dbReference type="ARBA" id="ARBA00022670"/>
    </source>
</evidence>
<dbReference type="STRING" id="349521.HCH_06915"/>
<protein>
    <submittedName>
        <fullName evidence="9">Secreted trypsin-like serine protease</fullName>
    </submittedName>
</protein>
<dbReference type="Gene3D" id="2.40.10.10">
    <property type="entry name" value="Trypsin-like serine proteases"/>
    <property type="match status" value="1"/>
</dbReference>
<keyword evidence="3 6" id="KW-0645">Protease</keyword>
<dbReference type="GO" id="GO:0004252">
    <property type="term" value="F:serine-type endopeptidase activity"/>
    <property type="evidence" value="ECO:0007669"/>
    <property type="project" value="InterPro"/>
</dbReference>
<dbReference type="PROSITE" id="PS00134">
    <property type="entry name" value="TRYPSIN_HIS"/>
    <property type="match status" value="1"/>
</dbReference>
<dbReference type="HOGENOM" id="CLU_024054_0_0_6"/>